<name>A0A5C2S902_9APHY</name>
<feature type="region of interest" description="Disordered" evidence="1">
    <location>
        <begin position="250"/>
        <end position="396"/>
    </location>
</feature>
<dbReference type="Proteomes" id="UP000313359">
    <property type="component" value="Unassembled WGS sequence"/>
</dbReference>
<evidence type="ECO:0000256" key="1">
    <source>
        <dbReference type="SAM" id="MobiDB-lite"/>
    </source>
</evidence>
<feature type="compositionally biased region" description="Low complexity" evidence="1">
    <location>
        <begin position="318"/>
        <end position="332"/>
    </location>
</feature>
<feature type="compositionally biased region" description="Polar residues" evidence="1">
    <location>
        <begin position="297"/>
        <end position="309"/>
    </location>
</feature>
<keyword evidence="2" id="KW-0812">Transmembrane</keyword>
<gene>
    <name evidence="3" type="ORF">L227DRAFT_548859</name>
</gene>
<dbReference type="OrthoDB" id="3981028at2759"/>
<accession>A0A5C2S902</accession>
<evidence type="ECO:0000313" key="3">
    <source>
        <dbReference type="EMBL" id="RPD59639.1"/>
    </source>
</evidence>
<evidence type="ECO:0000313" key="4">
    <source>
        <dbReference type="Proteomes" id="UP000313359"/>
    </source>
</evidence>
<keyword evidence="2" id="KW-1133">Transmembrane helix</keyword>
<keyword evidence="4" id="KW-1185">Reference proteome</keyword>
<feature type="transmembrane region" description="Helical" evidence="2">
    <location>
        <begin position="419"/>
        <end position="436"/>
    </location>
</feature>
<sequence length="505" mass="53821">MPTATTTTTAPSVISLKAMSSPQSSSLSSAAATLRSLYPRAARAFLQRDVSLTHSLLTSAFSLIHPPASLATLNDALASQRRKWEILRITFETTLYASPPSQAPETLPPALRANLMLTPEPLMTTLHSRSLHLFTPVDSPQKATSAFLPGQILVTLVLASLKLDCPEVGRGMIEDWLARHGQETDAGDPTVYAKVLELYCLHVLPRLQDWEYAEDFLTYERQLSPDMRQHFIASLRQLRSEALAASRVQAALSNPPGTSSPSRSPSPAMSDSSASSSSTHTATPHRPQANGRIPTLTPLTPSHSQSSTPKPREPHPHSASSSSIASTATSRTVTPQNDRAPTKRRANANGNGNGHATPHAKGESRSRSSTPAAGPSSSVLRRSSFGAPATESSTRPPSTFALIRASLSTLLQNTSRSRVLLYAILFVVVPVVSFVLRVRRRRVTAAGAKGALSGNADAGAGAVDAVRRRLRGVSTEGQGSAVGRLWEEVARAVVDTVRMAGRGLV</sequence>
<proteinExistence type="predicted"/>
<organism evidence="3 4">
    <name type="scientific">Lentinus tigrinus ALCF2SS1-6</name>
    <dbReference type="NCBI Taxonomy" id="1328759"/>
    <lineage>
        <taxon>Eukaryota</taxon>
        <taxon>Fungi</taxon>
        <taxon>Dikarya</taxon>
        <taxon>Basidiomycota</taxon>
        <taxon>Agaricomycotina</taxon>
        <taxon>Agaricomycetes</taxon>
        <taxon>Polyporales</taxon>
        <taxon>Polyporaceae</taxon>
        <taxon>Lentinus</taxon>
    </lineage>
</organism>
<keyword evidence="2" id="KW-0472">Membrane</keyword>
<reference evidence="3" key="1">
    <citation type="journal article" date="2018" name="Genome Biol. Evol.">
        <title>Genomics and development of Lentinus tigrinus, a white-rot wood-decaying mushroom with dimorphic fruiting bodies.</title>
        <authorList>
            <person name="Wu B."/>
            <person name="Xu Z."/>
            <person name="Knudson A."/>
            <person name="Carlson A."/>
            <person name="Chen N."/>
            <person name="Kovaka S."/>
            <person name="LaButti K."/>
            <person name="Lipzen A."/>
            <person name="Pennachio C."/>
            <person name="Riley R."/>
            <person name="Schakwitz W."/>
            <person name="Umezawa K."/>
            <person name="Ohm R.A."/>
            <person name="Grigoriev I.V."/>
            <person name="Nagy L.G."/>
            <person name="Gibbons J."/>
            <person name="Hibbett D."/>
        </authorList>
    </citation>
    <scope>NUCLEOTIDE SEQUENCE [LARGE SCALE GENOMIC DNA]</scope>
    <source>
        <strain evidence="3">ALCF2SS1-6</strain>
    </source>
</reference>
<dbReference type="AlphaFoldDB" id="A0A5C2S902"/>
<feature type="compositionally biased region" description="Polar residues" evidence="1">
    <location>
        <begin position="367"/>
        <end position="381"/>
    </location>
</feature>
<evidence type="ECO:0000256" key="2">
    <source>
        <dbReference type="SAM" id="Phobius"/>
    </source>
</evidence>
<feature type="compositionally biased region" description="Low complexity" evidence="1">
    <location>
        <begin position="253"/>
        <end position="284"/>
    </location>
</feature>
<dbReference type="EMBL" id="ML122269">
    <property type="protein sequence ID" value="RPD59639.1"/>
    <property type="molecule type" value="Genomic_DNA"/>
</dbReference>
<feature type="compositionally biased region" description="Low complexity" evidence="1">
    <location>
        <begin position="347"/>
        <end position="356"/>
    </location>
</feature>
<dbReference type="STRING" id="1328759.A0A5C2S902"/>
<protein>
    <submittedName>
        <fullName evidence="3">Uncharacterized protein</fullName>
    </submittedName>
</protein>